<reference evidence="2 3" key="1">
    <citation type="journal article" date="2007" name="PLoS Genet.">
        <title>Patterns and implications of gene gain and loss in the evolution of Prochlorococcus.</title>
        <authorList>
            <person name="Kettler G.C."/>
            <person name="Martiny A.C."/>
            <person name="Huang K."/>
            <person name="Zucker J."/>
            <person name="Coleman M.L."/>
            <person name="Rodrigue S."/>
            <person name="Chen F."/>
            <person name="Lapidus A."/>
            <person name="Ferriera S."/>
            <person name="Johnson J."/>
            <person name="Steglich C."/>
            <person name="Church G.M."/>
            <person name="Richardson P."/>
            <person name="Chisholm S.W."/>
        </authorList>
    </citation>
    <scope>NUCLEOTIDE SEQUENCE [LARGE SCALE GENOMIC DNA]</scope>
    <source>
        <strain evidence="2 3">AS9601</strain>
    </source>
</reference>
<keyword evidence="1" id="KW-0472">Membrane</keyword>
<accession>A2BSP0</accession>
<dbReference type="RefSeq" id="WP_011818935.1">
    <property type="nucleotide sequence ID" value="NC_008816.1"/>
</dbReference>
<dbReference type="OrthoDB" id="541849at2"/>
<name>A2BSP0_PROMS</name>
<evidence type="ECO:0000256" key="1">
    <source>
        <dbReference type="SAM" id="Phobius"/>
    </source>
</evidence>
<sequence length="84" mass="9576">MAKGFSDNEVKDNTQKTQIKEIKKEKKGLAGFLKGKKFTYTLPGKKQINIFGSIVIGLNMILVLLVILYLKNQEFHDFVFNVGR</sequence>
<proteinExistence type="predicted"/>
<evidence type="ECO:0000313" key="3">
    <source>
        <dbReference type="Proteomes" id="UP000002590"/>
    </source>
</evidence>
<keyword evidence="1" id="KW-0812">Transmembrane</keyword>
<dbReference type="HOGENOM" id="CLU_2571053_0_0_3"/>
<gene>
    <name evidence="2" type="ordered locus">A9601_15181</name>
</gene>
<feature type="transmembrane region" description="Helical" evidence="1">
    <location>
        <begin position="48"/>
        <end position="70"/>
    </location>
</feature>
<keyword evidence="1" id="KW-1133">Transmembrane helix</keyword>
<dbReference type="Proteomes" id="UP000002590">
    <property type="component" value="Chromosome"/>
</dbReference>
<dbReference type="AlphaFoldDB" id="A2BSP0"/>
<dbReference type="EMBL" id="CP000551">
    <property type="protein sequence ID" value="ABM70801.1"/>
    <property type="molecule type" value="Genomic_DNA"/>
</dbReference>
<organism evidence="2 3">
    <name type="scientific">Prochlorococcus marinus (strain AS9601)</name>
    <dbReference type="NCBI Taxonomy" id="146891"/>
    <lineage>
        <taxon>Bacteria</taxon>
        <taxon>Bacillati</taxon>
        <taxon>Cyanobacteriota</taxon>
        <taxon>Cyanophyceae</taxon>
        <taxon>Synechococcales</taxon>
        <taxon>Prochlorococcaceae</taxon>
        <taxon>Prochlorococcus</taxon>
    </lineage>
</organism>
<dbReference type="KEGG" id="pmb:A9601_15181"/>
<evidence type="ECO:0000313" key="2">
    <source>
        <dbReference type="EMBL" id="ABM70801.1"/>
    </source>
</evidence>
<dbReference type="eggNOG" id="ENOG50321UY">
    <property type="taxonomic scope" value="Bacteria"/>
</dbReference>
<dbReference type="STRING" id="146891.A9601_15181"/>
<protein>
    <submittedName>
        <fullName evidence="2">Possible Beta-lactamase</fullName>
    </submittedName>
</protein>